<dbReference type="Proteomes" id="UP001605250">
    <property type="component" value="Unassembled WGS sequence"/>
</dbReference>
<evidence type="ECO:0000313" key="1">
    <source>
        <dbReference type="EMBL" id="MFG6076369.1"/>
    </source>
</evidence>
<dbReference type="EMBL" id="JBGCUC010000006">
    <property type="protein sequence ID" value="MFG6076369.1"/>
    <property type="molecule type" value="Genomic_DNA"/>
</dbReference>
<protein>
    <submittedName>
        <fullName evidence="1">Uncharacterized protein</fullName>
    </submittedName>
</protein>
<proteinExistence type="predicted"/>
<reference evidence="1 2" key="1">
    <citation type="submission" date="2024-07" db="EMBL/GenBank/DDBJ databases">
        <title>Novel bacterial strain Erwinia sp. OPT-41 promoting growth of various crops.</title>
        <authorList>
            <person name="Egorshina A."/>
            <person name="Lukyantsev M.A."/>
            <person name="Golubev S.N."/>
            <person name="Muratova A.Y."/>
            <person name="Bulygina E.A."/>
        </authorList>
    </citation>
    <scope>NUCLEOTIDE SEQUENCE [LARGE SCALE GENOMIC DNA]</scope>
    <source>
        <strain evidence="1 2">OPT-41</strain>
    </source>
</reference>
<name>A0ABW7CJH5_9GAMM</name>
<keyword evidence="2" id="KW-1185">Reference proteome</keyword>
<dbReference type="RefSeq" id="WP_394148830.1">
    <property type="nucleotide sequence ID" value="NZ_JBGCUC010000006.1"/>
</dbReference>
<sequence length="72" mass="7713">MSLLRRIKALEATIGAQTTSSGPDEIWLIGVSPDGSRESGGGCVKDKGLFRNATAEEAQRHNQLTQKGDYHG</sequence>
<evidence type="ECO:0000313" key="2">
    <source>
        <dbReference type="Proteomes" id="UP001605250"/>
    </source>
</evidence>
<accession>A0ABW7CJH5</accession>
<comment type="caution">
    <text evidence="1">The sequence shown here is derived from an EMBL/GenBank/DDBJ whole genome shotgun (WGS) entry which is preliminary data.</text>
</comment>
<gene>
    <name evidence="1" type="ORF">AB3U87_08330</name>
</gene>
<organism evidence="1 2">
    <name type="scientific">Erwinia plantamica</name>
    <dbReference type="NCBI Taxonomy" id="3237104"/>
    <lineage>
        <taxon>Bacteria</taxon>
        <taxon>Pseudomonadati</taxon>
        <taxon>Pseudomonadota</taxon>
        <taxon>Gammaproteobacteria</taxon>
        <taxon>Enterobacterales</taxon>
        <taxon>Erwiniaceae</taxon>
        <taxon>Erwinia</taxon>
    </lineage>
</organism>